<dbReference type="Proteomes" id="UP000249218">
    <property type="component" value="Unassembled WGS sequence"/>
</dbReference>
<proteinExistence type="predicted"/>
<organism evidence="1 2">
    <name type="scientific">Helicoverpa armigera</name>
    <name type="common">Cotton bollworm</name>
    <name type="synonym">Heliothis armigera</name>
    <dbReference type="NCBI Taxonomy" id="29058"/>
    <lineage>
        <taxon>Eukaryota</taxon>
        <taxon>Metazoa</taxon>
        <taxon>Ecdysozoa</taxon>
        <taxon>Arthropoda</taxon>
        <taxon>Hexapoda</taxon>
        <taxon>Insecta</taxon>
        <taxon>Pterygota</taxon>
        <taxon>Neoptera</taxon>
        <taxon>Endopterygota</taxon>
        <taxon>Lepidoptera</taxon>
        <taxon>Glossata</taxon>
        <taxon>Ditrysia</taxon>
        <taxon>Noctuoidea</taxon>
        <taxon>Noctuidae</taxon>
        <taxon>Heliothinae</taxon>
        <taxon>Helicoverpa</taxon>
    </lineage>
</organism>
<sequence>MFKRHTKGIQHTPFKPEKWTWMKNIFTRKPKTLACRRWIKRRGQLEPRFKHSVISLFRSNMNQSKLNIRDIELIDGMDANDLKKRFSVSGANAKILEEMVADYKDGRLSLAGMSHKSKFNDKWLDKTRLNRMIKEYDEVRRKKDLEDILDNARQLKKKFSLTKSEACNLDKVMKELNNGKGSKLELVQTLFDPNRLTKDRVQDIVKQYREGKKKKRGLSYLASNLSFVVASKQRVHTLMSELSWRLKTLNR</sequence>
<evidence type="ECO:0000313" key="1">
    <source>
        <dbReference type="EMBL" id="PZC77899.1"/>
    </source>
</evidence>
<protein>
    <submittedName>
        <fullName evidence="1">Uncharacterized protein</fullName>
    </submittedName>
</protein>
<gene>
    <name evidence="1" type="primary">HaOG202780</name>
    <name evidence="1" type="ORF">B5X24_HaOG202780</name>
</gene>
<name>A0A2W1BS55_HELAM</name>
<dbReference type="AlphaFoldDB" id="A0A2W1BS55"/>
<keyword evidence="2" id="KW-1185">Reference proteome</keyword>
<accession>A0A2W1BS55</accession>
<reference evidence="1 2" key="1">
    <citation type="journal article" date="2017" name="BMC Biol.">
        <title>Genomic innovations, transcriptional plasticity and gene loss underlying the evolution and divergence of two highly polyphagous and invasive Helicoverpa pest species.</title>
        <authorList>
            <person name="Pearce S.L."/>
            <person name="Clarke D.F."/>
            <person name="East P.D."/>
            <person name="Elfekih S."/>
            <person name="Gordon K.H."/>
            <person name="Jermiin L.S."/>
            <person name="McGaughran A."/>
            <person name="Oakeshott J.G."/>
            <person name="Papanikolaou A."/>
            <person name="Perera O.P."/>
            <person name="Rane R.V."/>
            <person name="Richards S."/>
            <person name="Tay W.T."/>
            <person name="Walsh T.K."/>
            <person name="Anderson A."/>
            <person name="Anderson C.J."/>
            <person name="Asgari S."/>
            <person name="Board P.G."/>
            <person name="Bretschneider A."/>
            <person name="Campbell P.M."/>
            <person name="Chertemps T."/>
            <person name="Christeller J.T."/>
            <person name="Coppin C.W."/>
            <person name="Downes S.J."/>
            <person name="Duan G."/>
            <person name="Farnsworth C.A."/>
            <person name="Good R.T."/>
            <person name="Han L.B."/>
            <person name="Han Y.C."/>
            <person name="Hatje K."/>
            <person name="Horne I."/>
            <person name="Huang Y.P."/>
            <person name="Hughes D.S."/>
            <person name="Jacquin-Joly E."/>
            <person name="James W."/>
            <person name="Jhangiani S."/>
            <person name="Kollmar M."/>
            <person name="Kuwar S.S."/>
            <person name="Li S."/>
            <person name="Liu N.Y."/>
            <person name="Maibeche M.T."/>
            <person name="Miller J.R."/>
            <person name="Montagne N."/>
            <person name="Perry T."/>
            <person name="Qu J."/>
            <person name="Song S.V."/>
            <person name="Sutton G.G."/>
            <person name="Vogel H."/>
            <person name="Walenz B.P."/>
            <person name="Xu W."/>
            <person name="Zhang H.J."/>
            <person name="Zou Z."/>
            <person name="Batterham P."/>
            <person name="Edwards O.R."/>
            <person name="Feyereisen R."/>
            <person name="Gibbs R.A."/>
            <person name="Heckel D.G."/>
            <person name="McGrath A."/>
            <person name="Robin C."/>
            <person name="Scherer S.E."/>
            <person name="Worley K.C."/>
            <person name="Wu Y.D."/>
        </authorList>
    </citation>
    <scope>NUCLEOTIDE SEQUENCE [LARGE SCALE GENOMIC DNA]</scope>
    <source>
        <strain evidence="1">Harm_GR_Male_#8</strain>
        <tissue evidence="1">Whole organism</tissue>
    </source>
</reference>
<evidence type="ECO:0000313" key="2">
    <source>
        <dbReference type="Proteomes" id="UP000249218"/>
    </source>
</evidence>
<dbReference type="EMBL" id="KZ149917">
    <property type="protein sequence ID" value="PZC77899.1"/>
    <property type="molecule type" value="Genomic_DNA"/>
</dbReference>
<dbReference type="OrthoDB" id="7402074at2759"/>